<evidence type="ECO:0000313" key="2">
    <source>
        <dbReference type="Proteomes" id="UP000199569"/>
    </source>
</evidence>
<dbReference type="Proteomes" id="UP000199569">
    <property type="component" value="Unassembled WGS sequence"/>
</dbReference>
<sequence length="62" mass="6366">MVGSEADAFGPGGTLNADLVRPDLVYGDVREVVDHVGGEVLGRVVELVKDLLLAGCGCDLPS</sequence>
<evidence type="ECO:0000313" key="1">
    <source>
        <dbReference type="EMBL" id="SCZ06671.1"/>
    </source>
</evidence>
<name>A0A1G5L2L1_9HYPH</name>
<proteinExistence type="predicted"/>
<gene>
    <name evidence="1" type="ORF">SAMN02927923_03834</name>
</gene>
<reference evidence="1 2" key="1">
    <citation type="submission" date="2016-10" db="EMBL/GenBank/DDBJ databases">
        <authorList>
            <person name="de Groot N.N."/>
        </authorList>
    </citation>
    <scope>NUCLEOTIDE SEQUENCE [LARGE SCALE GENOMIC DNA]</scope>
    <source>
        <strain evidence="1 2">CGMCC 1.7666</strain>
    </source>
</reference>
<organism evidence="1 2">
    <name type="scientific">Microvirga guangxiensis</name>
    <dbReference type="NCBI Taxonomy" id="549386"/>
    <lineage>
        <taxon>Bacteria</taxon>
        <taxon>Pseudomonadati</taxon>
        <taxon>Pseudomonadota</taxon>
        <taxon>Alphaproteobacteria</taxon>
        <taxon>Hyphomicrobiales</taxon>
        <taxon>Methylobacteriaceae</taxon>
        <taxon>Microvirga</taxon>
    </lineage>
</organism>
<dbReference type="AlphaFoldDB" id="A0A1G5L2L1"/>
<dbReference type="EMBL" id="FMVJ01000013">
    <property type="protein sequence ID" value="SCZ06671.1"/>
    <property type="molecule type" value="Genomic_DNA"/>
</dbReference>
<protein>
    <submittedName>
        <fullName evidence="1">Uncharacterized protein</fullName>
    </submittedName>
</protein>
<accession>A0A1G5L2L1</accession>
<keyword evidence="2" id="KW-1185">Reference proteome</keyword>